<comment type="caution">
    <text evidence="2">The sequence shown here is derived from an EMBL/GenBank/DDBJ whole genome shotgun (WGS) entry which is preliminary data.</text>
</comment>
<name>A0A0J7MUL8_LASNI</name>
<dbReference type="EMBL" id="LBMM01017177">
    <property type="protein sequence ID" value="KMQ84180.1"/>
    <property type="molecule type" value="Genomic_DNA"/>
</dbReference>
<keyword evidence="3" id="KW-1185">Reference proteome</keyword>
<accession>A0A0J7MUL8</accession>
<proteinExistence type="predicted"/>
<reference evidence="2 3" key="1">
    <citation type="submission" date="2015-04" db="EMBL/GenBank/DDBJ databases">
        <title>Lasius niger genome sequencing.</title>
        <authorList>
            <person name="Konorov E.A."/>
            <person name="Nikitin M.A."/>
            <person name="Kirill M.V."/>
            <person name="Chang P."/>
        </authorList>
    </citation>
    <scope>NUCLEOTIDE SEQUENCE [LARGE SCALE GENOMIC DNA]</scope>
    <source>
        <tissue evidence="2">Whole</tissue>
    </source>
</reference>
<feature type="compositionally biased region" description="Low complexity" evidence="1">
    <location>
        <begin position="253"/>
        <end position="262"/>
    </location>
</feature>
<sequence>MDYKQQLEKLREEENILLRRIDQKIRMQGILKKRQEKVNMLRRLAGEEEGDASSTPMEVEKMSKKESDRSTEVSRKMFLALQAVNTEGTFCKKTTIMDNDNKSACDVNVIVSVKRTRQSEGVAKLIKINLTIEVFPSKNKKKQRQSKIARLRQKQAKKKSKKRSRLEDMLARAQRKRSSLTDEKKSSDNNNANNDGDLGKDLPRNKKSRRSPLAGVMKPVVSAEPLAMIPANITSMEEVVEVPEASQALELPESSQESTQEQAQPDGTTENGGNNPDVTERDNPTAESNSGVEKNAGDKEEQN</sequence>
<dbReference type="Proteomes" id="UP000036403">
    <property type="component" value="Unassembled WGS sequence"/>
</dbReference>
<feature type="compositionally biased region" description="Polar residues" evidence="1">
    <location>
        <begin position="263"/>
        <end position="277"/>
    </location>
</feature>
<evidence type="ECO:0000313" key="2">
    <source>
        <dbReference type="EMBL" id="KMQ84180.1"/>
    </source>
</evidence>
<protein>
    <submittedName>
        <fullName evidence="2">Uncharacterized protein</fullName>
    </submittedName>
</protein>
<gene>
    <name evidence="2" type="ORF">RF55_18244</name>
</gene>
<evidence type="ECO:0000313" key="3">
    <source>
        <dbReference type="Proteomes" id="UP000036403"/>
    </source>
</evidence>
<dbReference type="AlphaFoldDB" id="A0A0J7MUL8"/>
<feature type="region of interest" description="Disordered" evidence="1">
    <location>
        <begin position="138"/>
        <end position="216"/>
    </location>
</feature>
<dbReference type="PaxDb" id="67767-A0A0J7MUL8"/>
<feature type="region of interest" description="Disordered" evidence="1">
    <location>
        <begin position="45"/>
        <end position="71"/>
    </location>
</feature>
<feature type="region of interest" description="Disordered" evidence="1">
    <location>
        <begin position="241"/>
        <end position="303"/>
    </location>
</feature>
<organism evidence="2 3">
    <name type="scientific">Lasius niger</name>
    <name type="common">Black garden ant</name>
    <dbReference type="NCBI Taxonomy" id="67767"/>
    <lineage>
        <taxon>Eukaryota</taxon>
        <taxon>Metazoa</taxon>
        <taxon>Ecdysozoa</taxon>
        <taxon>Arthropoda</taxon>
        <taxon>Hexapoda</taxon>
        <taxon>Insecta</taxon>
        <taxon>Pterygota</taxon>
        <taxon>Neoptera</taxon>
        <taxon>Endopterygota</taxon>
        <taxon>Hymenoptera</taxon>
        <taxon>Apocrita</taxon>
        <taxon>Aculeata</taxon>
        <taxon>Formicoidea</taxon>
        <taxon>Formicidae</taxon>
        <taxon>Formicinae</taxon>
        <taxon>Lasius</taxon>
        <taxon>Lasius</taxon>
    </lineage>
</organism>
<feature type="compositionally biased region" description="Basic residues" evidence="1">
    <location>
        <begin position="138"/>
        <end position="164"/>
    </location>
</feature>
<evidence type="ECO:0000256" key="1">
    <source>
        <dbReference type="SAM" id="MobiDB-lite"/>
    </source>
</evidence>
<feature type="compositionally biased region" description="Basic and acidic residues" evidence="1">
    <location>
        <begin position="58"/>
        <end position="71"/>
    </location>
</feature>